<keyword evidence="6" id="KW-0631">Potassium channel</keyword>
<evidence type="ECO:0000256" key="8">
    <source>
        <dbReference type="ARBA" id="ARBA00022989"/>
    </source>
</evidence>
<comment type="catalytic activity">
    <reaction evidence="12">
        <text>K(+)(in) = K(+)(out)</text>
        <dbReference type="Rhea" id="RHEA:29463"/>
        <dbReference type="ChEBI" id="CHEBI:29103"/>
    </reaction>
</comment>
<keyword evidence="4" id="KW-0633">Potassium transport</keyword>
<keyword evidence="3" id="KW-0813">Transport</keyword>
<dbReference type="Proteomes" id="UP000319267">
    <property type="component" value="Unassembled WGS sequence"/>
</dbReference>
<dbReference type="GO" id="GO:0015252">
    <property type="term" value="F:proton channel activity"/>
    <property type="evidence" value="ECO:0007669"/>
    <property type="project" value="InterPro"/>
</dbReference>
<dbReference type="GO" id="GO:0005267">
    <property type="term" value="F:potassium channel activity"/>
    <property type="evidence" value="ECO:0007669"/>
    <property type="project" value="UniProtKB-KW"/>
</dbReference>
<sequence>MNKGRLEAFSDGVLAIIITIMILEIKAPAGHEFVDLKPLIPKFLSYVLSFIYVGIYWNNHHYLLHGLSKVNGKVLWSNLHFLFWLSLIPVSTAWMGEHNFEKAAMTMYGVVLLLSAISYIILQYTIMCSEGSNSALRKALNKDYKGKISLVLYVIGIVTAFFNQWVSGAAYFIVAMLWLIPDKRIGRIFS</sequence>
<dbReference type="Pfam" id="PF06736">
    <property type="entry name" value="TMEM175"/>
    <property type="match status" value="1"/>
</dbReference>
<evidence type="ECO:0000256" key="13">
    <source>
        <dbReference type="SAM" id="Phobius"/>
    </source>
</evidence>
<dbReference type="EMBL" id="FXTQ01000003">
    <property type="protein sequence ID" value="SMO76189.1"/>
    <property type="molecule type" value="Genomic_DNA"/>
</dbReference>
<evidence type="ECO:0000256" key="6">
    <source>
        <dbReference type="ARBA" id="ARBA00022826"/>
    </source>
</evidence>
<feature type="transmembrane region" description="Helical" evidence="13">
    <location>
        <begin position="150"/>
        <end position="180"/>
    </location>
</feature>
<evidence type="ECO:0000256" key="10">
    <source>
        <dbReference type="ARBA" id="ARBA00023136"/>
    </source>
</evidence>
<evidence type="ECO:0000313" key="14">
    <source>
        <dbReference type="EMBL" id="SMO76189.1"/>
    </source>
</evidence>
<feature type="transmembrane region" description="Helical" evidence="13">
    <location>
        <begin position="107"/>
        <end position="126"/>
    </location>
</feature>
<evidence type="ECO:0000256" key="2">
    <source>
        <dbReference type="ARBA" id="ARBA00006920"/>
    </source>
</evidence>
<feature type="transmembrane region" description="Helical" evidence="13">
    <location>
        <begin position="77"/>
        <end position="95"/>
    </location>
</feature>
<keyword evidence="8 13" id="KW-1133">Transmembrane helix</keyword>
<protein>
    <submittedName>
        <fullName evidence="14">Uncharacterized membrane protein</fullName>
    </submittedName>
</protein>
<dbReference type="OrthoDB" id="7626281at2"/>
<accession>A0A521DWS2</accession>
<dbReference type="AlphaFoldDB" id="A0A521DWS2"/>
<evidence type="ECO:0000256" key="1">
    <source>
        <dbReference type="ARBA" id="ARBA00004141"/>
    </source>
</evidence>
<keyword evidence="7" id="KW-0630">Potassium</keyword>
<name>A0A521DWS2_9FLAO</name>
<dbReference type="GO" id="GO:0016020">
    <property type="term" value="C:membrane"/>
    <property type="evidence" value="ECO:0007669"/>
    <property type="project" value="UniProtKB-SubCell"/>
</dbReference>
<organism evidence="14 15">
    <name type="scientific">Flavobacterium nitrogenifigens</name>
    <dbReference type="NCBI Taxonomy" id="1617283"/>
    <lineage>
        <taxon>Bacteria</taxon>
        <taxon>Pseudomonadati</taxon>
        <taxon>Bacteroidota</taxon>
        <taxon>Flavobacteriia</taxon>
        <taxon>Flavobacteriales</taxon>
        <taxon>Flavobacteriaceae</taxon>
        <taxon>Flavobacterium</taxon>
    </lineage>
</organism>
<evidence type="ECO:0000256" key="9">
    <source>
        <dbReference type="ARBA" id="ARBA00023065"/>
    </source>
</evidence>
<feature type="transmembrane region" description="Helical" evidence="13">
    <location>
        <begin position="39"/>
        <end position="57"/>
    </location>
</feature>
<evidence type="ECO:0000313" key="15">
    <source>
        <dbReference type="Proteomes" id="UP000319267"/>
    </source>
</evidence>
<dbReference type="PANTHER" id="PTHR31462:SF5">
    <property type="entry name" value="ENDOSOMAL_LYSOSOMAL PROTON CHANNEL TMEM175"/>
    <property type="match status" value="1"/>
</dbReference>
<proteinExistence type="inferred from homology"/>
<keyword evidence="15" id="KW-1185">Reference proteome</keyword>
<evidence type="ECO:0000256" key="11">
    <source>
        <dbReference type="ARBA" id="ARBA00023303"/>
    </source>
</evidence>
<comment type="similarity">
    <text evidence="2">Belongs to the TMEM175 family.</text>
</comment>
<comment type="subcellular location">
    <subcellularLocation>
        <location evidence="1">Membrane</location>
        <topology evidence="1">Multi-pass membrane protein</topology>
    </subcellularLocation>
</comment>
<dbReference type="PANTHER" id="PTHR31462">
    <property type="entry name" value="ENDOSOMAL/LYSOSOMAL POTASSIUM CHANNEL TMEM175"/>
    <property type="match status" value="1"/>
</dbReference>
<evidence type="ECO:0000256" key="7">
    <source>
        <dbReference type="ARBA" id="ARBA00022958"/>
    </source>
</evidence>
<evidence type="ECO:0000256" key="4">
    <source>
        <dbReference type="ARBA" id="ARBA00022538"/>
    </source>
</evidence>
<keyword evidence="10 13" id="KW-0472">Membrane</keyword>
<keyword evidence="9" id="KW-0406">Ion transport</keyword>
<keyword evidence="11" id="KW-0407">Ion channel</keyword>
<keyword evidence="5 13" id="KW-0812">Transmembrane</keyword>
<dbReference type="RefSeq" id="WP_111377236.1">
    <property type="nucleotide sequence ID" value="NZ_CP043612.1"/>
</dbReference>
<feature type="transmembrane region" description="Helical" evidence="13">
    <location>
        <begin position="6"/>
        <end position="27"/>
    </location>
</feature>
<gene>
    <name evidence="14" type="ORF">SAMN06265220_103584</name>
</gene>
<reference evidence="14 15" key="1">
    <citation type="submission" date="2017-05" db="EMBL/GenBank/DDBJ databases">
        <authorList>
            <person name="Varghese N."/>
            <person name="Submissions S."/>
        </authorList>
    </citation>
    <scope>NUCLEOTIDE SEQUENCE [LARGE SCALE GENOMIC DNA]</scope>
    <source>
        <strain evidence="14 15">DSM 29982</strain>
    </source>
</reference>
<evidence type="ECO:0000256" key="3">
    <source>
        <dbReference type="ARBA" id="ARBA00022448"/>
    </source>
</evidence>
<dbReference type="InterPro" id="IPR010617">
    <property type="entry name" value="TMEM175-like"/>
</dbReference>
<evidence type="ECO:0000256" key="5">
    <source>
        <dbReference type="ARBA" id="ARBA00022692"/>
    </source>
</evidence>
<evidence type="ECO:0000256" key="12">
    <source>
        <dbReference type="ARBA" id="ARBA00034430"/>
    </source>
</evidence>